<dbReference type="EMBL" id="GL377625">
    <property type="protein sequence ID" value="EFJ15100.1"/>
    <property type="molecule type" value="Genomic_DNA"/>
</dbReference>
<dbReference type="Gene3D" id="3.10.129.10">
    <property type="entry name" value="Hotdog Thioesterase"/>
    <property type="match status" value="1"/>
</dbReference>
<dbReference type="Proteomes" id="UP000001514">
    <property type="component" value="Unassembled WGS sequence"/>
</dbReference>
<feature type="domain" description="Thioesterase" evidence="3">
    <location>
        <begin position="45"/>
        <end position="115"/>
    </location>
</feature>
<dbReference type="InterPro" id="IPR029069">
    <property type="entry name" value="HotDog_dom_sf"/>
</dbReference>
<dbReference type="FunCoup" id="D8SL64">
    <property type="interactions" value="330"/>
</dbReference>
<keyword evidence="5" id="KW-1185">Reference proteome</keyword>
<proteinExistence type="predicted"/>
<dbReference type="OMA" id="KTIHIWE"/>
<dbReference type="InParanoid" id="D8SL64"/>
<dbReference type="InterPro" id="IPR006683">
    <property type="entry name" value="Thioestr_dom"/>
</dbReference>
<dbReference type="Pfam" id="PF03061">
    <property type="entry name" value="4HBT"/>
    <property type="match status" value="1"/>
</dbReference>
<evidence type="ECO:0000313" key="4">
    <source>
        <dbReference type="EMBL" id="EFJ15100.1"/>
    </source>
</evidence>
<sequence>MEESSSDQHISGLAVLDYIGFKLTSATPEGVHGTFVVSRNSCQPFGVLHGGVSAFIAEAVASMGAQIASKWERVAGIELNINHLRAVPLGHRVTVDALPLLVGRRIQVWEVKLWAPPASSSSSSSDSSSDPSSTNSSVIAVSRVTLVVGLPNASKGAHFKDVVAARAKL</sequence>
<keyword evidence="1" id="KW-0378">Hydrolase</keyword>
<dbReference type="InterPro" id="IPR003736">
    <property type="entry name" value="PAAI_dom"/>
</dbReference>
<evidence type="ECO:0000259" key="3">
    <source>
        <dbReference type="Pfam" id="PF03061"/>
    </source>
</evidence>
<gene>
    <name evidence="4" type="ORF">SELMODRAFT_156340</name>
</gene>
<dbReference type="AlphaFoldDB" id="D8SL64"/>
<protein>
    <recommendedName>
        <fullName evidence="3">Thioesterase domain-containing protein</fullName>
    </recommendedName>
</protein>
<dbReference type="GO" id="GO:0042372">
    <property type="term" value="P:phylloquinone biosynthetic process"/>
    <property type="evidence" value="ECO:0000318"/>
    <property type="project" value="GO_Central"/>
</dbReference>
<evidence type="ECO:0000256" key="2">
    <source>
        <dbReference type="SAM" id="MobiDB-lite"/>
    </source>
</evidence>
<reference evidence="4 5" key="1">
    <citation type="journal article" date="2011" name="Science">
        <title>The Selaginella genome identifies genetic changes associated with the evolution of vascular plants.</title>
        <authorList>
            <person name="Banks J.A."/>
            <person name="Nishiyama T."/>
            <person name="Hasebe M."/>
            <person name="Bowman J.L."/>
            <person name="Gribskov M."/>
            <person name="dePamphilis C."/>
            <person name="Albert V.A."/>
            <person name="Aono N."/>
            <person name="Aoyama T."/>
            <person name="Ambrose B.A."/>
            <person name="Ashton N.W."/>
            <person name="Axtell M.J."/>
            <person name="Barker E."/>
            <person name="Barker M.S."/>
            <person name="Bennetzen J.L."/>
            <person name="Bonawitz N.D."/>
            <person name="Chapple C."/>
            <person name="Cheng C."/>
            <person name="Correa L.G."/>
            <person name="Dacre M."/>
            <person name="DeBarry J."/>
            <person name="Dreyer I."/>
            <person name="Elias M."/>
            <person name="Engstrom E.M."/>
            <person name="Estelle M."/>
            <person name="Feng L."/>
            <person name="Finet C."/>
            <person name="Floyd S.K."/>
            <person name="Frommer W.B."/>
            <person name="Fujita T."/>
            <person name="Gramzow L."/>
            <person name="Gutensohn M."/>
            <person name="Harholt J."/>
            <person name="Hattori M."/>
            <person name="Heyl A."/>
            <person name="Hirai T."/>
            <person name="Hiwatashi Y."/>
            <person name="Ishikawa M."/>
            <person name="Iwata M."/>
            <person name="Karol K.G."/>
            <person name="Koehler B."/>
            <person name="Kolukisaoglu U."/>
            <person name="Kubo M."/>
            <person name="Kurata T."/>
            <person name="Lalonde S."/>
            <person name="Li K."/>
            <person name="Li Y."/>
            <person name="Litt A."/>
            <person name="Lyons E."/>
            <person name="Manning G."/>
            <person name="Maruyama T."/>
            <person name="Michael T.P."/>
            <person name="Mikami K."/>
            <person name="Miyazaki S."/>
            <person name="Morinaga S."/>
            <person name="Murata T."/>
            <person name="Mueller-Roeber B."/>
            <person name="Nelson D.R."/>
            <person name="Obara M."/>
            <person name="Oguri Y."/>
            <person name="Olmstead R.G."/>
            <person name="Onodera N."/>
            <person name="Petersen B.L."/>
            <person name="Pils B."/>
            <person name="Prigge M."/>
            <person name="Rensing S.A."/>
            <person name="Riano-Pachon D.M."/>
            <person name="Roberts A.W."/>
            <person name="Sato Y."/>
            <person name="Scheller H.V."/>
            <person name="Schulz B."/>
            <person name="Schulz C."/>
            <person name="Shakirov E.V."/>
            <person name="Shibagaki N."/>
            <person name="Shinohara N."/>
            <person name="Shippen D.E."/>
            <person name="Soerensen I."/>
            <person name="Sotooka R."/>
            <person name="Sugimoto N."/>
            <person name="Sugita M."/>
            <person name="Sumikawa N."/>
            <person name="Tanurdzic M."/>
            <person name="Theissen G."/>
            <person name="Ulvskov P."/>
            <person name="Wakazuki S."/>
            <person name="Weng J.K."/>
            <person name="Willats W.W."/>
            <person name="Wipf D."/>
            <person name="Wolf P.G."/>
            <person name="Yang L."/>
            <person name="Zimmer A.D."/>
            <person name="Zhu Q."/>
            <person name="Mitros T."/>
            <person name="Hellsten U."/>
            <person name="Loque D."/>
            <person name="Otillar R."/>
            <person name="Salamov A."/>
            <person name="Schmutz J."/>
            <person name="Shapiro H."/>
            <person name="Lindquist E."/>
            <person name="Lucas S."/>
            <person name="Rokhsar D."/>
            <person name="Grigoriev I.V."/>
        </authorList>
    </citation>
    <scope>NUCLEOTIDE SEQUENCE [LARGE SCALE GENOMIC DNA]</scope>
</reference>
<feature type="region of interest" description="Disordered" evidence="2">
    <location>
        <begin position="116"/>
        <end position="135"/>
    </location>
</feature>
<dbReference type="GO" id="GO:0005777">
    <property type="term" value="C:peroxisome"/>
    <property type="evidence" value="ECO:0000318"/>
    <property type="project" value="GO_Central"/>
</dbReference>
<dbReference type="OrthoDB" id="46529at2759"/>
<evidence type="ECO:0000256" key="1">
    <source>
        <dbReference type="ARBA" id="ARBA00022801"/>
    </source>
</evidence>
<dbReference type="KEGG" id="smo:SELMODRAFT_156340"/>
<dbReference type="PANTHER" id="PTHR43240">
    <property type="entry name" value="1,4-DIHYDROXY-2-NAPHTHOYL-COA THIOESTERASE 1"/>
    <property type="match status" value="1"/>
</dbReference>
<dbReference type="CDD" id="cd03443">
    <property type="entry name" value="PaaI_thioesterase"/>
    <property type="match status" value="1"/>
</dbReference>
<dbReference type="eggNOG" id="KOG3328">
    <property type="taxonomic scope" value="Eukaryota"/>
</dbReference>
<dbReference type="HOGENOM" id="CLU_089876_2_0_1"/>
<dbReference type="GO" id="GO:0061522">
    <property type="term" value="F:1,4-dihydroxy-2-naphthoyl-CoA thioesterase activity"/>
    <property type="evidence" value="ECO:0000318"/>
    <property type="project" value="GO_Central"/>
</dbReference>
<evidence type="ECO:0000313" key="5">
    <source>
        <dbReference type="Proteomes" id="UP000001514"/>
    </source>
</evidence>
<name>D8SL64_SELML</name>
<organism evidence="5">
    <name type="scientific">Selaginella moellendorffii</name>
    <name type="common">Spikemoss</name>
    <dbReference type="NCBI Taxonomy" id="88036"/>
    <lineage>
        <taxon>Eukaryota</taxon>
        <taxon>Viridiplantae</taxon>
        <taxon>Streptophyta</taxon>
        <taxon>Embryophyta</taxon>
        <taxon>Tracheophyta</taxon>
        <taxon>Lycopodiopsida</taxon>
        <taxon>Selaginellales</taxon>
        <taxon>Selaginellaceae</taxon>
        <taxon>Selaginella</taxon>
    </lineage>
</organism>
<feature type="compositionally biased region" description="Low complexity" evidence="2">
    <location>
        <begin position="119"/>
        <end position="135"/>
    </location>
</feature>
<dbReference type="NCBIfam" id="TIGR00369">
    <property type="entry name" value="unchar_dom_1"/>
    <property type="match status" value="1"/>
</dbReference>
<dbReference type="STRING" id="88036.D8SL64"/>
<accession>D8SL64</accession>
<dbReference type="PANTHER" id="PTHR43240:SF5">
    <property type="entry name" value="1,4-DIHYDROXY-2-NAPHTHOYL-COA THIOESTERASE 1"/>
    <property type="match status" value="1"/>
</dbReference>
<dbReference type="Gramene" id="EFJ15100">
    <property type="protein sequence ID" value="EFJ15100"/>
    <property type="gene ID" value="SELMODRAFT_156340"/>
</dbReference>
<dbReference type="SUPFAM" id="SSF54637">
    <property type="entry name" value="Thioesterase/thiol ester dehydrase-isomerase"/>
    <property type="match status" value="1"/>
</dbReference>